<keyword evidence="3 7" id="KW-0805">Transcription regulation</keyword>
<comment type="caution">
    <text evidence="10">The sequence shown here is derived from an EMBL/GenBank/DDBJ whole genome shotgun (WGS) entry which is preliminary data.</text>
</comment>
<dbReference type="EMBL" id="JAKJXP020000090">
    <property type="protein sequence ID" value="KAK7747635.1"/>
    <property type="molecule type" value="Genomic_DNA"/>
</dbReference>
<name>A0AAN9YME2_9PEZI</name>
<keyword evidence="5 7" id="KW-0804">Transcription</keyword>
<evidence type="ECO:0000259" key="9">
    <source>
        <dbReference type="Pfam" id="PF10744"/>
    </source>
</evidence>
<evidence type="ECO:0000256" key="3">
    <source>
        <dbReference type="ARBA" id="ARBA00023015"/>
    </source>
</evidence>
<gene>
    <name evidence="10" type="ORF">SLS62_009046</name>
</gene>
<feature type="region of interest" description="Disordered" evidence="8">
    <location>
        <begin position="552"/>
        <end position="617"/>
    </location>
</feature>
<protein>
    <recommendedName>
        <fullName evidence="7">Mediator of RNA polymerase II transcription subunit 1</fullName>
    </recommendedName>
    <alternativeName>
        <fullName evidence="7">Mediator complex subunit 1</fullName>
    </alternativeName>
</protein>
<evidence type="ECO:0000256" key="7">
    <source>
        <dbReference type="RuleBase" id="RU364059"/>
    </source>
</evidence>
<feature type="compositionally biased region" description="Low complexity" evidence="8">
    <location>
        <begin position="552"/>
        <end position="579"/>
    </location>
</feature>
<accession>A0AAN9YME2</accession>
<dbReference type="PANTHER" id="PTHR35041">
    <property type="entry name" value="MEDIATOR OF RNA POLYMERASE II TRANSCRIPTION SUBUNIT 1"/>
    <property type="match status" value="1"/>
</dbReference>
<evidence type="ECO:0000256" key="1">
    <source>
        <dbReference type="ARBA" id="ARBA00004123"/>
    </source>
</evidence>
<evidence type="ECO:0000313" key="11">
    <source>
        <dbReference type="Proteomes" id="UP001320420"/>
    </source>
</evidence>
<evidence type="ECO:0000256" key="4">
    <source>
        <dbReference type="ARBA" id="ARBA00023159"/>
    </source>
</evidence>
<evidence type="ECO:0000256" key="2">
    <source>
        <dbReference type="ARBA" id="ARBA00006210"/>
    </source>
</evidence>
<proteinExistence type="inferred from homology"/>
<dbReference type="GO" id="GO:0045944">
    <property type="term" value="P:positive regulation of transcription by RNA polymerase II"/>
    <property type="evidence" value="ECO:0007669"/>
    <property type="project" value="UniProtKB-ARBA"/>
</dbReference>
<sequence>MSTPMRHGPSQQGRTPSQYPGTAPTPQTQAAFSPHGPRSSPQQFKKSPAAKNSPALASSAPTVGHPANQPVNFDSPTAAAALGALGINDLGLDSLSMGGLVGGTGRADEDDRRRRMDEVMKILSDANSARVSNDSLERLAKQLGLDNIWEENIDGDKDSKLLIMAGSNMSVEIKITNHIVSQTDLAFIESIPIVDKHIGKANEILKKDLSLAPNQSPLTKYLTEFKANLKRLATLDKLSVSPGLNCHEAVAGIYESLEHVHRWDVDKLREDPSFSGKPEEKLKVYALCTRHGYPQMHTRGQIGLSLDYWKESRKLPSTTVDTDDDRKTWAIKISCAPLNSIDYTPLNNMAYTPVRVSERWIGPNIEKANLTNEEMISTTGPVLDWLEPNNIILPPSEEAKVEDALDPGNSMSGPKTPEVLFLATFDPPIIVTQAVAMDIYKLCATEPHMSNATFDVLLFPIPEGSAYDPSEPRMVEHTRTLATFPRVMEGQIEPDLKTHHSTLHIYKPVYGQVLKELPFSHPKELVQMLPALRQYAFLSTLLYNSFKRNPATTNPSAAAAVQKQDSEAQKQQQQKQPAASTVEDEFSQFMSSGKSNGSARKPSTTNPSAAGAARPSEGTAVDITLTMHPTTRLQIVFPFRSKTANIHVEIQPGGRVHIVSHNIFAADDGAAGASHGFGAGHGNDGAGDKHRYYAAAQWASILETTEDIDQWIEYIKAKLE</sequence>
<dbReference type="Pfam" id="PF10744">
    <property type="entry name" value="Med1"/>
    <property type="match status" value="1"/>
</dbReference>
<dbReference type="InterPro" id="IPR019680">
    <property type="entry name" value="Mediator_Med1"/>
</dbReference>
<dbReference type="Proteomes" id="UP001320420">
    <property type="component" value="Unassembled WGS sequence"/>
</dbReference>
<keyword evidence="11" id="KW-1185">Reference proteome</keyword>
<feature type="domain" description="Mediator complex subunit Med1" evidence="9">
    <location>
        <begin position="117"/>
        <end position="547"/>
    </location>
</feature>
<feature type="region of interest" description="Disordered" evidence="8">
    <location>
        <begin position="1"/>
        <end position="71"/>
    </location>
</feature>
<comment type="subcellular location">
    <subcellularLocation>
        <location evidence="1 7">Nucleus</location>
    </subcellularLocation>
</comment>
<reference evidence="10 11" key="1">
    <citation type="submission" date="2024-02" db="EMBL/GenBank/DDBJ databases">
        <title>De novo assembly and annotation of 12 fungi associated with fruit tree decline syndrome in Ontario, Canada.</title>
        <authorList>
            <person name="Sulman M."/>
            <person name="Ellouze W."/>
            <person name="Ilyukhin E."/>
        </authorList>
    </citation>
    <scope>NUCLEOTIDE SEQUENCE [LARGE SCALE GENOMIC DNA]</scope>
    <source>
        <strain evidence="10 11">M11/M66-122</strain>
    </source>
</reference>
<evidence type="ECO:0000256" key="5">
    <source>
        <dbReference type="ARBA" id="ARBA00023163"/>
    </source>
</evidence>
<organism evidence="10 11">
    <name type="scientific">Diatrype stigma</name>
    <dbReference type="NCBI Taxonomy" id="117547"/>
    <lineage>
        <taxon>Eukaryota</taxon>
        <taxon>Fungi</taxon>
        <taxon>Dikarya</taxon>
        <taxon>Ascomycota</taxon>
        <taxon>Pezizomycotina</taxon>
        <taxon>Sordariomycetes</taxon>
        <taxon>Xylariomycetidae</taxon>
        <taxon>Xylariales</taxon>
        <taxon>Diatrypaceae</taxon>
        <taxon>Diatrype</taxon>
    </lineage>
</organism>
<dbReference type="GO" id="GO:0003712">
    <property type="term" value="F:transcription coregulator activity"/>
    <property type="evidence" value="ECO:0007669"/>
    <property type="project" value="InterPro"/>
</dbReference>
<dbReference type="GO" id="GO:0016592">
    <property type="term" value="C:mediator complex"/>
    <property type="evidence" value="ECO:0007669"/>
    <property type="project" value="InterPro"/>
</dbReference>
<feature type="compositionally biased region" description="Polar residues" evidence="8">
    <location>
        <begin position="588"/>
        <end position="608"/>
    </location>
</feature>
<comment type="function">
    <text evidence="7">Component of the Mediator complex, a coactivator involved in the regulated transcription of nearly all RNA polymerase II-dependent genes. Mediator functions as a bridge to convey information from gene-specific regulatory proteins to the basal RNA polymerase II transcription machinery. Mediator is recruited to promoters by direct interactions with regulatory proteins and serves as a scaffold for the assembly of a functional preinitiation complex with RNA polymerase II and the general transcription factors.</text>
</comment>
<evidence type="ECO:0000313" key="10">
    <source>
        <dbReference type="EMBL" id="KAK7747635.1"/>
    </source>
</evidence>
<evidence type="ECO:0000256" key="8">
    <source>
        <dbReference type="SAM" id="MobiDB-lite"/>
    </source>
</evidence>
<evidence type="ECO:0000256" key="6">
    <source>
        <dbReference type="ARBA" id="ARBA00023242"/>
    </source>
</evidence>
<keyword evidence="4 7" id="KW-0010">Activator</keyword>
<dbReference type="PANTHER" id="PTHR35041:SF4">
    <property type="entry name" value="MEDIATOR OF RNA POLYMERASE II TRANSCRIPTION SUBUNIT 1"/>
    <property type="match status" value="1"/>
</dbReference>
<keyword evidence="6 7" id="KW-0539">Nucleus</keyword>
<feature type="compositionally biased region" description="Polar residues" evidence="8">
    <location>
        <begin position="1"/>
        <end position="31"/>
    </location>
</feature>
<dbReference type="AlphaFoldDB" id="A0AAN9YME2"/>
<comment type="similarity">
    <text evidence="2 7">Belongs to the Mediator complex subunit 1 family.</text>
</comment>